<feature type="compositionally biased region" description="Basic and acidic residues" evidence="1">
    <location>
        <begin position="346"/>
        <end position="357"/>
    </location>
</feature>
<keyword evidence="3" id="KW-1185">Reference proteome</keyword>
<dbReference type="EMBL" id="JAACLJ010000005">
    <property type="protein sequence ID" value="KAF4585815.1"/>
    <property type="molecule type" value="Genomic_DNA"/>
</dbReference>
<feature type="region of interest" description="Disordered" evidence="1">
    <location>
        <begin position="1"/>
        <end position="33"/>
    </location>
</feature>
<reference evidence="2 3" key="1">
    <citation type="journal article" date="2020" name="G3 (Bethesda)">
        <title>Genetic Underpinnings of Host Manipulation by Ophiocordyceps as Revealed by Comparative Transcriptomics.</title>
        <authorList>
            <person name="Will I."/>
            <person name="Das B."/>
            <person name="Trinh T."/>
            <person name="Brachmann A."/>
            <person name="Ohm R.A."/>
            <person name="de Bekker C."/>
        </authorList>
    </citation>
    <scope>NUCLEOTIDE SEQUENCE [LARGE SCALE GENOMIC DNA]</scope>
    <source>
        <strain evidence="2 3">EC05</strain>
    </source>
</reference>
<evidence type="ECO:0000313" key="2">
    <source>
        <dbReference type="EMBL" id="KAF4585815.1"/>
    </source>
</evidence>
<feature type="compositionally biased region" description="Low complexity" evidence="1">
    <location>
        <begin position="358"/>
        <end position="375"/>
    </location>
</feature>
<sequence length="388" mass="44358">MQKLLKRTAQAERQVARRMKKRMKEEERADRRTERPRIVDALRSIKQNNKAARQAWIENWELGPLAPKRDLGCNDYGVIWENYRRTPPKPSPQVVEQRCGWAGGPHVLCLAPGDRVLIMDGPDRGKIDCIKEIQHEHGTVKLETRHKGLFGTPIGKSGAAMDFPLSIGSIRLVYPLPHPETGQIRDVVIQRLKAVPPNMRSQNMSLDRWEFGRKWDRMVPGISVVIPWPEGSPPQYEANKCDTLRDKVEERTFLFNLTSPPMPPSVLDELRNKYSKFRTRHEDWYVQKKEAEEAAKKAKATRDVLSMRTPMDEFAEKRRQMRLARPEPLLTDEMLERIGRIMLTERERGSKWKEGEPPRVVGGPNVGPRGVGPTVSEAVSEPGVVGPP</sequence>
<organism evidence="2 3">
    <name type="scientific">Ophiocordyceps camponoti-floridani</name>
    <dbReference type="NCBI Taxonomy" id="2030778"/>
    <lineage>
        <taxon>Eukaryota</taxon>
        <taxon>Fungi</taxon>
        <taxon>Dikarya</taxon>
        <taxon>Ascomycota</taxon>
        <taxon>Pezizomycotina</taxon>
        <taxon>Sordariomycetes</taxon>
        <taxon>Hypocreomycetidae</taxon>
        <taxon>Hypocreales</taxon>
        <taxon>Ophiocordycipitaceae</taxon>
        <taxon>Ophiocordyceps</taxon>
    </lineage>
</organism>
<dbReference type="Proteomes" id="UP000562929">
    <property type="component" value="Unassembled WGS sequence"/>
</dbReference>
<accession>A0A8H4Q528</accession>
<dbReference type="InterPro" id="IPR008991">
    <property type="entry name" value="Translation_prot_SH3-like_sf"/>
</dbReference>
<dbReference type="SUPFAM" id="SSF50104">
    <property type="entry name" value="Translation proteins SH3-like domain"/>
    <property type="match status" value="1"/>
</dbReference>
<gene>
    <name evidence="2" type="ORF">GQ602_005120</name>
</gene>
<evidence type="ECO:0000313" key="3">
    <source>
        <dbReference type="Proteomes" id="UP000562929"/>
    </source>
</evidence>
<evidence type="ECO:0000256" key="1">
    <source>
        <dbReference type="SAM" id="MobiDB-lite"/>
    </source>
</evidence>
<dbReference type="Pfam" id="PF22682">
    <property type="entry name" value="Ribosomal_uL24m-like"/>
    <property type="match status" value="1"/>
</dbReference>
<name>A0A8H4Q528_9HYPO</name>
<comment type="caution">
    <text evidence="2">The sequence shown here is derived from an EMBL/GenBank/DDBJ whole genome shotgun (WGS) entry which is preliminary data.</text>
</comment>
<feature type="region of interest" description="Disordered" evidence="1">
    <location>
        <begin position="346"/>
        <end position="388"/>
    </location>
</feature>
<feature type="compositionally biased region" description="Basic and acidic residues" evidence="1">
    <location>
        <begin position="23"/>
        <end position="33"/>
    </location>
</feature>
<protein>
    <submittedName>
        <fullName evidence="2">KOW motif containing protein</fullName>
    </submittedName>
</protein>
<dbReference type="OrthoDB" id="359154at2759"/>
<proteinExistence type="predicted"/>
<dbReference type="AlphaFoldDB" id="A0A8H4Q528"/>